<proteinExistence type="predicted"/>
<gene>
    <name evidence="1" type="ORF">PoB_001663100</name>
</gene>
<sequence length="141" mass="16112">MGQLRKACPGDLFGLPYIHVGRMSDGISDITSEKSFPLNIDKPMQSSYEDNMCSQVIPIKWVSRTSSWHPTFFLLLFRSELLASYCRPVAEALVRDPLSTHWRPLATHRRPDSEPVATHWRSTADPLANHWRPTGDLLLIR</sequence>
<evidence type="ECO:0000313" key="2">
    <source>
        <dbReference type="Proteomes" id="UP000735302"/>
    </source>
</evidence>
<dbReference type="AlphaFoldDB" id="A0AAV3YSP2"/>
<organism evidence="1 2">
    <name type="scientific">Plakobranchus ocellatus</name>
    <dbReference type="NCBI Taxonomy" id="259542"/>
    <lineage>
        <taxon>Eukaryota</taxon>
        <taxon>Metazoa</taxon>
        <taxon>Spiralia</taxon>
        <taxon>Lophotrochozoa</taxon>
        <taxon>Mollusca</taxon>
        <taxon>Gastropoda</taxon>
        <taxon>Heterobranchia</taxon>
        <taxon>Euthyneura</taxon>
        <taxon>Panpulmonata</taxon>
        <taxon>Sacoglossa</taxon>
        <taxon>Placobranchoidea</taxon>
        <taxon>Plakobranchidae</taxon>
        <taxon>Plakobranchus</taxon>
    </lineage>
</organism>
<accession>A0AAV3YSP2</accession>
<comment type="caution">
    <text evidence="1">The sequence shown here is derived from an EMBL/GenBank/DDBJ whole genome shotgun (WGS) entry which is preliminary data.</text>
</comment>
<reference evidence="1 2" key="1">
    <citation type="journal article" date="2021" name="Elife">
        <title>Chloroplast acquisition without the gene transfer in kleptoplastic sea slugs, Plakobranchus ocellatus.</title>
        <authorList>
            <person name="Maeda T."/>
            <person name="Takahashi S."/>
            <person name="Yoshida T."/>
            <person name="Shimamura S."/>
            <person name="Takaki Y."/>
            <person name="Nagai Y."/>
            <person name="Toyoda A."/>
            <person name="Suzuki Y."/>
            <person name="Arimoto A."/>
            <person name="Ishii H."/>
            <person name="Satoh N."/>
            <person name="Nishiyama T."/>
            <person name="Hasebe M."/>
            <person name="Maruyama T."/>
            <person name="Minagawa J."/>
            <person name="Obokata J."/>
            <person name="Shigenobu S."/>
        </authorList>
    </citation>
    <scope>NUCLEOTIDE SEQUENCE [LARGE SCALE GENOMIC DNA]</scope>
</reference>
<evidence type="ECO:0000313" key="1">
    <source>
        <dbReference type="EMBL" id="GFN90125.1"/>
    </source>
</evidence>
<keyword evidence="2" id="KW-1185">Reference proteome</keyword>
<dbReference type="EMBL" id="BLXT01001985">
    <property type="protein sequence ID" value="GFN90125.1"/>
    <property type="molecule type" value="Genomic_DNA"/>
</dbReference>
<protein>
    <submittedName>
        <fullName evidence="1">Uncharacterized protein</fullName>
    </submittedName>
</protein>
<name>A0AAV3YSP2_9GAST</name>
<dbReference type="Proteomes" id="UP000735302">
    <property type="component" value="Unassembled WGS sequence"/>
</dbReference>